<name>A0ABD3XTT7_SINWO</name>
<dbReference type="SUPFAM" id="SSF52200">
    <property type="entry name" value="Toll/Interleukin receptor TIR domain"/>
    <property type="match status" value="1"/>
</dbReference>
<feature type="domain" description="TIR" evidence="2">
    <location>
        <begin position="533"/>
        <end position="652"/>
    </location>
</feature>
<dbReference type="InterPro" id="IPR000225">
    <property type="entry name" value="Armadillo"/>
</dbReference>
<keyword evidence="4" id="KW-1185">Reference proteome</keyword>
<dbReference type="PANTHER" id="PTHR46270:SF2">
    <property type="entry name" value="TIR DOMAIN-CONTAINING PROTEIN"/>
    <property type="match status" value="1"/>
</dbReference>
<dbReference type="PANTHER" id="PTHR46270">
    <property type="entry name" value="ARMADILLO-TYPE FOLD-RELATED"/>
    <property type="match status" value="1"/>
</dbReference>
<gene>
    <name evidence="3" type="ORF">ACJMK2_001766</name>
</gene>
<dbReference type="EMBL" id="JBJQND010000001">
    <property type="protein sequence ID" value="KAL3889422.1"/>
    <property type="molecule type" value="Genomic_DNA"/>
</dbReference>
<dbReference type="Pfam" id="PF00514">
    <property type="entry name" value="Arm"/>
    <property type="match status" value="1"/>
</dbReference>
<feature type="compositionally biased region" description="Polar residues" evidence="1">
    <location>
        <begin position="20"/>
        <end position="54"/>
    </location>
</feature>
<feature type="region of interest" description="Disordered" evidence="1">
    <location>
        <begin position="20"/>
        <end position="101"/>
    </location>
</feature>
<dbReference type="Proteomes" id="UP001634394">
    <property type="component" value="Unassembled WGS sequence"/>
</dbReference>
<dbReference type="SMART" id="SM00185">
    <property type="entry name" value="ARM"/>
    <property type="match status" value="1"/>
</dbReference>
<dbReference type="Pfam" id="PF13676">
    <property type="entry name" value="TIR_2"/>
    <property type="match status" value="1"/>
</dbReference>
<comment type="caution">
    <text evidence="3">The sequence shown here is derived from an EMBL/GenBank/DDBJ whole genome shotgun (WGS) entry which is preliminary data.</text>
</comment>
<dbReference type="AlphaFoldDB" id="A0ABD3XTT7"/>
<dbReference type="Gene3D" id="1.25.10.10">
    <property type="entry name" value="Leucine-rich Repeat Variant"/>
    <property type="match status" value="1"/>
</dbReference>
<accession>A0ABD3XTT7</accession>
<evidence type="ECO:0000313" key="3">
    <source>
        <dbReference type="EMBL" id="KAL3889422.1"/>
    </source>
</evidence>
<evidence type="ECO:0000256" key="1">
    <source>
        <dbReference type="SAM" id="MobiDB-lite"/>
    </source>
</evidence>
<evidence type="ECO:0000313" key="4">
    <source>
        <dbReference type="Proteomes" id="UP001634394"/>
    </source>
</evidence>
<protein>
    <recommendedName>
        <fullName evidence="2">TIR domain-containing protein</fullName>
    </recommendedName>
</protein>
<dbReference type="SUPFAM" id="SSF48371">
    <property type="entry name" value="ARM repeat"/>
    <property type="match status" value="1"/>
</dbReference>
<organism evidence="3 4">
    <name type="scientific">Sinanodonta woodiana</name>
    <name type="common">Chinese pond mussel</name>
    <name type="synonym">Anodonta woodiana</name>
    <dbReference type="NCBI Taxonomy" id="1069815"/>
    <lineage>
        <taxon>Eukaryota</taxon>
        <taxon>Metazoa</taxon>
        <taxon>Spiralia</taxon>
        <taxon>Lophotrochozoa</taxon>
        <taxon>Mollusca</taxon>
        <taxon>Bivalvia</taxon>
        <taxon>Autobranchia</taxon>
        <taxon>Heteroconchia</taxon>
        <taxon>Palaeoheterodonta</taxon>
        <taxon>Unionida</taxon>
        <taxon>Unionoidea</taxon>
        <taxon>Unionidae</taxon>
        <taxon>Unioninae</taxon>
        <taxon>Sinanodonta</taxon>
    </lineage>
</organism>
<proteinExistence type="predicted"/>
<reference evidence="3 4" key="1">
    <citation type="submission" date="2024-11" db="EMBL/GenBank/DDBJ databases">
        <title>Chromosome-level genome assembly of the freshwater bivalve Anodonta woodiana.</title>
        <authorList>
            <person name="Chen X."/>
        </authorList>
    </citation>
    <scope>NUCLEOTIDE SEQUENCE [LARGE SCALE GENOMIC DNA]</scope>
    <source>
        <strain evidence="3">MN2024</strain>
        <tissue evidence="3">Gills</tissue>
    </source>
</reference>
<feature type="compositionally biased region" description="Polar residues" evidence="1">
    <location>
        <begin position="83"/>
        <end position="101"/>
    </location>
</feature>
<dbReference type="InterPro" id="IPR000157">
    <property type="entry name" value="TIR_dom"/>
</dbReference>
<feature type="region of interest" description="Disordered" evidence="1">
    <location>
        <begin position="505"/>
        <end position="526"/>
    </location>
</feature>
<dbReference type="InterPro" id="IPR035897">
    <property type="entry name" value="Toll_tir_struct_dom_sf"/>
</dbReference>
<dbReference type="InterPro" id="IPR011989">
    <property type="entry name" value="ARM-like"/>
</dbReference>
<dbReference type="InterPro" id="IPR016024">
    <property type="entry name" value="ARM-type_fold"/>
</dbReference>
<sequence length="779" mass="88620">MGCSASVEYSEARPKVIRVTSTPKTTEVQHSTPKTTEVQHITPQKTKVQHSTPKTTEEQHITPYKTKVQHSTPKKTEVHHSTPKTTEVQHSTPQTTEVQHNTPPKIEVQRLESEKMSQIDEKGKSEKGVTKDISVKKEKEFEKLNQAIDRIKLIQQPADFRTENGNWKGDLLASLEVFSATYFNIRSIGSLPYDVIQQYHIEAGKRLSESKSTSVLCKMIMDSWQKGYKNEEGQVVPLQYLGLSKALLILLNFSDCTREVTYDMANEPNFLETVNRMLIAIFAAHLQREAKGEDINVMSRCLSMYGNLSQVDQNISRLRSLEIVPILSFFLHAKEDIYRMFALSCLANIIDEKESAMLQDKRDVVAFLLRTLGLAVKDPHHKCTYGTVFVSAQECALTVRRLGRNDANKILLVELGCLPHLAELARNGNVAEQREAVGAIWILAFEKENHSKIVDDKELMIIDLLIELKDKSPDKEVKKAADGTLWVLREKLQNNETYKHIGESFEQKNRPASAASQKSEIHGAPAPGNKGHIMISYNWSHQKELIAIRDSLKKQGFVVWMDIDNMGGSTLQAMAEAVELAHVVLICMSQKYKDSPNCRAEAEYAFQLKKKIIPLKMERSYQPDGWLGFLIGAKLFYEFSGKYPFEAKIKELIREITVSYGNEDLEPKIKPTNNRREDTMETVDGMLVAMTPRKAEHTVQSQTVDSVWMWTPDHVNKWIEKHNLPKKNFEKLTGKELALLVMMRSEAPEFFYNCLQKNLGITSLLTMAMFLRGLHDLSI</sequence>
<dbReference type="Gene3D" id="3.40.50.10140">
    <property type="entry name" value="Toll/interleukin-1 receptor homology (TIR) domain"/>
    <property type="match status" value="1"/>
</dbReference>
<evidence type="ECO:0000259" key="2">
    <source>
        <dbReference type="Pfam" id="PF13676"/>
    </source>
</evidence>